<name>A0A9X1IL91_9GAMM</name>
<feature type="coiled-coil region" evidence="1">
    <location>
        <begin position="92"/>
        <end position="129"/>
    </location>
</feature>
<dbReference type="Pfam" id="PF19776">
    <property type="entry name" value="DUF6262"/>
    <property type="match status" value="1"/>
</dbReference>
<dbReference type="InterPro" id="IPR046229">
    <property type="entry name" value="TnpC-like"/>
</dbReference>
<evidence type="ECO:0000313" key="3">
    <source>
        <dbReference type="Proteomes" id="UP001139095"/>
    </source>
</evidence>
<proteinExistence type="predicted"/>
<keyword evidence="1" id="KW-0175">Coiled coil</keyword>
<organism evidence="2 3">
    <name type="scientific">Marinomonas algarum</name>
    <dbReference type="NCBI Taxonomy" id="2883105"/>
    <lineage>
        <taxon>Bacteria</taxon>
        <taxon>Pseudomonadati</taxon>
        <taxon>Pseudomonadota</taxon>
        <taxon>Gammaproteobacteria</taxon>
        <taxon>Oceanospirillales</taxon>
        <taxon>Oceanospirillaceae</taxon>
        <taxon>Marinomonas</taxon>
    </lineage>
</organism>
<comment type="caution">
    <text evidence="2">The sequence shown here is derived from an EMBL/GenBank/DDBJ whole genome shotgun (WGS) entry which is preliminary data.</text>
</comment>
<evidence type="ECO:0000256" key="1">
    <source>
        <dbReference type="SAM" id="Coils"/>
    </source>
</evidence>
<reference evidence="2" key="1">
    <citation type="submission" date="2021-10" db="EMBL/GenBank/DDBJ databases">
        <title>Marinomonas pontica sp. nov., isolated from the Black Sea.</title>
        <authorList>
            <person name="Zhao L.-H."/>
            <person name="Xue J.-H."/>
        </authorList>
    </citation>
    <scope>NUCLEOTIDE SEQUENCE</scope>
    <source>
        <strain evidence="2">E8</strain>
    </source>
</reference>
<sequence length="133" mass="15454">MSKISAAVTYKKDDSKKKIDRVMSELKRYKAMKSAVKVSDLAFKCNVSKSFIYKNESIVKYIKEINKDSDTKAISFITRKEQKAISSIKSKYDSIKNECIVLKKELSNIKEENKRLREYIEELQSNKAIRSVK</sequence>
<protein>
    <submittedName>
        <fullName evidence="2">DUF6262 family protein</fullName>
    </submittedName>
</protein>
<gene>
    <name evidence="2" type="ORF">LG368_00185</name>
</gene>
<accession>A0A9X1IL91</accession>
<dbReference type="Proteomes" id="UP001139095">
    <property type="component" value="Unassembled WGS sequence"/>
</dbReference>
<evidence type="ECO:0000313" key="2">
    <source>
        <dbReference type="EMBL" id="MCB5160341.1"/>
    </source>
</evidence>
<dbReference type="EMBL" id="JAJATW010000001">
    <property type="protein sequence ID" value="MCB5160341.1"/>
    <property type="molecule type" value="Genomic_DNA"/>
</dbReference>
<dbReference type="RefSeq" id="WP_226752728.1">
    <property type="nucleotide sequence ID" value="NZ_JAJATW010000001.1"/>
</dbReference>
<dbReference type="AlphaFoldDB" id="A0A9X1IL91"/>
<keyword evidence="3" id="KW-1185">Reference proteome</keyword>